<evidence type="ECO:0000313" key="3">
    <source>
        <dbReference type="Proteomes" id="UP000535457"/>
    </source>
</evidence>
<proteinExistence type="predicted"/>
<accession>A0A7K4MGM6</accession>
<name>A0A7K4MGM6_9ARCH</name>
<evidence type="ECO:0000313" key="4">
    <source>
        <dbReference type="Proteomes" id="UP000563820"/>
    </source>
</evidence>
<organism evidence="1 4">
    <name type="scientific">Marine Group I thaumarchaeote</name>
    <dbReference type="NCBI Taxonomy" id="2511932"/>
    <lineage>
        <taxon>Archaea</taxon>
        <taxon>Nitrososphaerota</taxon>
        <taxon>Marine Group I</taxon>
    </lineage>
</organism>
<protein>
    <submittedName>
        <fullName evidence="1">Uncharacterized protein</fullName>
    </submittedName>
</protein>
<evidence type="ECO:0000313" key="2">
    <source>
        <dbReference type="EMBL" id="NWK13425.1"/>
    </source>
</evidence>
<dbReference type="EMBL" id="JACATE010000004">
    <property type="protein sequence ID" value="NWJ28361.1"/>
    <property type="molecule type" value="Genomic_DNA"/>
</dbReference>
<dbReference type="AlphaFoldDB" id="A0A7K4MGM6"/>
<dbReference type="EMBL" id="JACATG010000001">
    <property type="protein sequence ID" value="NWK13425.1"/>
    <property type="molecule type" value="Genomic_DNA"/>
</dbReference>
<comment type="caution">
    <text evidence="1">The sequence shown here is derived from an EMBL/GenBank/DDBJ whole genome shotgun (WGS) entry which is preliminary data.</text>
</comment>
<evidence type="ECO:0000313" key="1">
    <source>
        <dbReference type="EMBL" id="NWJ28361.1"/>
    </source>
</evidence>
<dbReference type="Proteomes" id="UP000563820">
    <property type="component" value="Unassembled WGS sequence"/>
</dbReference>
<reference evidence="1" key="2">
    <citation type="submission" date="2020-06" db="EMBL/GenBank/DDBJ databases">
        <authorList>
            <person name="Wang Y."/>
        </authorList>
    </citation>
    <scope>NUCLEOTIDE SEQUENCE</scope>
    <source>
        <strain evidence="2">L19a</strain>
        <strain evidence="1">T1L11</strain>
    </source>
</reference>
<dbReference type="Proteomes" id="UP000535457">
    <property type="component" value="Unassembled WGS sequence"/>
</dbReference>
<gene>
    <name evidence="1" type="ORF">HX848_03070</name>
    <name evidence="2" type="ORF">HX853_02125</name>
</gene>
<reference evidence="3 4" key="1">
    <citation type="journal article" date="2019" name="Environ. Microbiol.">
        <title>Genomics insights into ecotype formation of ammonia-oxidizing archaea in the deep ocean.</title>
        <authorList>
            <person name="Wang Y."/>
            <person name="Huang J.M."/>
            <person name="Cui G.J."/>
            <person name="Nunoura T."/>
            <person name="Takaki Y."/>
            <person name="Li W.L."/>
            <person name="Li J."/>
            <person name="Gao Z.M."/>
            <person name="Takai K."/>
            <person name="Zhang A.Q."/>
            <person name="Stepanauskas R."/>
        </authorList>
    </citation>
    <scope>NUCLEOTIDE SEQUENCE [LARGE SCALE GENOMIC DNA]</scope>
    <source>
        <strain evidence="2 3">L19a</strain>
        <strain evidence="1 4">T1L11</strain>
    </source>
</reference>
<sequence length="55" mass="6791">MKITRILPKFLAKTYQEEDLRRVSYKLQYHKEMVRVLEKLAIENQTELQRLEKLK</sequence>